<organism evidence="2 3">
    <name type="scientific">Paracoccus fontiphilus</name>
    <dbReference type="NCBI Taxonomy" id="1815556"/>
    <lineage>
        <taxon>Bacteria</taxon>
        <taxon>Pseudomonadati</taxon>
        <taxon>Pseudomonadota</taxon>
        <taxon>Alphaproteobacteria</taxon>
        <taxon>Rhodobacterales</taxon>
        <taxon>Paracoccaceae</taxon>
        <taxon>Paracoccus</taxon>
    </lineage>
</organism>
<feature type="signal peptide" evidence="1">
    <location>
        <begin position="1"/>
        <end position="20"/>
    </location>
</feature>
<dbReference type="RefSeq" id="WP_207471994.1">
    <property type="nucleotide sequence ID" value="NZ_JAFNAW010000103.1"/>
</dbReference>
<evidence type="ECO:0000313" key="2">
    <source>
        <dbReference type="EMBL" id="MFC3169614.1"/>
    </source>
</evidence>
<evidence type="ECO:0000313" key="3">
    <source>
        <dbReference type="Proteomes" id="UP001595557"/>
    </source>
</evidence>
<evidence type="ECO:0000256" key="1">
    <source>
        <dbReference type="SAM" id="SignalP"/>
    </source>
</evidence>
<gene>
    <name evidence="2" type="ORF">ACFOD7_16305</name>
</gene>
<keyword evidence="3" id="KW-1185">Reference proteome</keyword>
<name>A0ABV7IGM0_9RHOB</name>
<keyword evidence="1" id="KW-0732">Signal</keyword>
<feature type="chain" id="PRO_5046516288" evidence="1">
    <location>
        <begin position="21"/>
        <end position="53"/>
    </location>
</feature>
<proteinExistence type="predicted"/>
<protein>
    <submittedName>
        <fullName evidence="2">Uncharacterized protein</fullName>
    </submittedName>
</protein>
<sequence>MKHLLPGLAALALLASPAVAADPLAGTWRTQPGKDGGFGHVEIVPCGAACAAR</sequence>
<comment type="caution">
    <text evidence="2">The sequence shown here is derived from an EMBL/GenBank/DDBJ whole genome shotgun (WGS) entry which is preliminary data.</text>
</comment>
<dbReference type="EMBL" id="JBHRTE010000079">
    <property type="protein sequence ID" value="MFC3169614.1"/>
    <property type="molecule type" value="Genomic_DNA"/>
</dbReference>
<accession>A0ABV7IGM0</accession>
<reference evidence="3" key="1">
    <citation type="journal article" date="2019" name="Int. J. Syst. Evol. Microbiol.">
        <title>The Global Catalogue of Microorganisms (GCM) 10K type strain sequencing project: providing services to taxonomists for standard genome sequencing and annotation.</title>
        <authorList>
            <consortium name="The Broad Institute Genomics Platform"/>
            <consortium name="The Broad Institute Genome Sequencing Center for Infectious Disease"/>
            <person name="Wu L."/>
            <person name="Ma J."/>
        </authorList>
    </citation>
    <scope>NUCLEOTIDE SEQUENCE [LARGE SCALE GENOMIC DNA]</scope>
    <source>
        <strain evidence="3">KCTC 52239</strain>
    </source>
</reference>
<dbReference type="Proteomes" id="UP001595557">
    <property type="component" value="Unassembled WGS sequence"/>
</dbReference>